<dbReference type="InterPro" id="IPR000675">
    <property type="entry name" value="Cutinase/axe"/>
</dbReference>
<organism evidence="6 7">
    <name type="scientific">Mycolicibacterium obuense</name>
    <dbReference type="NCBI Taxonomy" id="1807"/>
    <lineage>
        <taxon>Bacteria</taxon>
        <taxon>Bacillati</taxon>
        <taxon>Actinomycetota</taxon>
        <taxon>Actinomycetes</taxon>
        <taxon>Mycobacteriales</taxon>
        <taxon>Mycobacteriaceae</taxon>
        <taxon>Mycolicibacterium</taxon>
    </lineage>
</organism>
<keyword evidence="5" id="KW-0732">Signal</keyword>
<evidence type="ECO:0000256" key="1">
    <source>
        <dbReference type="ARBA" id="ARBA00007534"/>
    </source>
</evidence>
<evidence type="ECO:0000256" key="5">
    <source>
        <dbReference type="SAM" id="SignalP"/>
    </source>
</evidence>
<evidence type="ECO:0000256" key="2">
    <source>
        <dbReference type="ARBA" id="ARBA00022487"/>
    </source>
</evidence>
<dbReference type="PANTHER" id="PTHR33630:SF9">
    <property type="entry name" value="CUTINASE 4"/>
    <property type="match status" value="1"/>
</dbReference>
<dbReference type="Gene3D" id="3.40.50.1820">
    <property type="entry name" value="alpha/beta hydrolase"/>
    <property type="match status" value="1"/>
</dbReference>
<keyword evidence="4" id="KW-1015">Disulfide bond</keyword>
<comment type="similarity">
    <text evidence="1">Belongs to the cutinase family.</text>
</comment>
<protein>
    <submittedName>
        <fullName evidence="6">Cutinase</fullName>
    </submittedName>
</protein>
<dbReference type="PANTHER" id="PTHR33630">
    <property type="entry name" value="CUTINASE RV1984C-RELATED-RELATED"/>
    <property type="match status" value="1"/>
</dbReference>
<dbReference type="Pfam" id="PF01083">
    <property type="entry name" value="Cutinase"/>
    <property type="match status" value="1"/>
</dbReference>
<dbReference type="SUPFAM" id="SSF53474">
    <property type="entry name" value="alpha/beta-Hydrolases"/>
    <property type="match status" value="1"/>
</dbReference>
<dbReference type="GO" id="GO:0052689">
    <property type="term" value="F:carboxylic ester hydrolase activity"/>
    <property type="evidence" value="ECO:0007669"/>
    <property type="project" value="UniProtKB-KW"/>
</dbReference>
<dbReference type="AlphaFoldDB" id="A0A0J6VI21"/>
<sequence precursor="true">MSIRSVAAAAAAALVGGAAMIGLSAGTASAQPGCPDVHWIGAAGSGERTPADIAADDGMGRVVNSSYRDFAQLVQQSGRTITAEAVNYPAVPVPADGGAMEWLGFMGSVDTGATALGAQYAAFVAQCPTTQVVLAGYSQGAMVVHRNLAALEPSPNLAAALLVADGDRLPADPTLNLGSVSSIPGRGKGVAQDWPILAHAPAPLTPVMGARTISVCDLGDAVCDYDPDAEDAENPAAVAVHTSYARSQSSVDAWVAPLYRLVQQRPVPVPDANPVQVPPGA</sequence>
<keyword evidence="2" id="KW-0719">Serine esterase</keyword>
<feature type="signal peptide" evidence="5">
    <location>
        <begin position="1"/>
        <end position="30"/>
    </location>
</feature>
<name>A0A0J6VI21_9MYCO</name>
<reference evidence="6 7" key="1">
    <citation type="journal article" date="2015" name="Genome Biol. Evol.">
        <title>Characterization of Three Mycobacterium spp. with Potential Use in Bioremediation by Genome Sequencing and Comparative Genomics.</title>
        <authorList>
            <person name="Das S."/>
            <person name="Pettersson B.M."/>
            <person name="Behra P.R."/>
            <person name="Ramesh M."/>
            <person name="Dasgupta S."/>
            <person name="Bhattacharya A."/>
            <person name="Kirsebom L.A."/>
        </authorList>
    </citation>
    <scope>NUCLEOTIDE SEQUENCE [LARGE SCALE GENOMIC DNA]</scope>
    <source>
        <strain evidence="6 7">DSM 44075</strain>
    </source>
</reference>
<dbReference type="EMBL" id="JYNU01000057">
    <property type="protein sequence ID" value="KMO69098.1"/>
    <property type="molecule type" value="Genomic_DNA"/>
</dbReference>
<evidence type="ECO:0000313" key="6">
    <source>
        <dbReference type="EMBL" id="KMO69098.1"/>
    </source>
</evidence>
<keyword evidence="3" id="KW-0378">Hydrolase</keyword>
<proteinExistence type="inferred from homology"/>
<dbReference type="InterPro" id="IPR029058">
    <property type="entry name" value="AB_hydrolase_fold"/>
</dbReference>
<dbReference type="Proteomes" id="UP000036313">
    <property type="component" value="Unassembled WGS sequence"/>
</dbReference>
<gene>
    <name evidence="6" type="ORF">MOBUDSM44075_04519</name>
</gene>
<evidence type="ECO:0000256" key="4">
    <source>
        <dbReference type="ARBA" id="ARBA00023157"/>
    </source>
</evidence>
<dbReference type="PATRIC" id="fig|1807.14.peg.4553"/>
<dbReference type="SMART" id="SM01110">
    <property type="entry name" value="Cutinase"/>
    <property type="match status" value="1"/>
</dbReference>
<accession>A0A0J6VI21</accession>
<comment type="caution">
    <text evidence="6">The sequence shown here is derived from an EMBL/GenBank/DDBJ whole genome shotgun (WGS) entry which is preliminary data.</text>
</comment>
<evidence type="ECO:0000313" key="7">
    <source>
        <dbReference type="Proteomes" id="UP000036313"/>
    </source>
</evidence>
<evidence type="ECO:0000256" key="3">
    <source>
        <dbReference type="ARBA" id="ARBA00022801"/>
    </source>
</evidence>
<feature type="chain" id="PRO_5005282837" evidence="5">
    <location>
        <begin position="31"/>
        <end position="281"/>
    </location>
</feature>